<dbReference type="RefSeq" id="WP_086033074.1">
    <property type="nucleotide sequence ID" value="NZ_MDSU01000001.1"/>
</dbReference>
<dbReference type="EMBL" id="MDSU01000001">
    <property type="protein sequence ID" value="OSS43156.1"/>
    <property type="molecule type" value="Genomic_DNA"/>
</dbReference>
<dbReference type="Proteomes" id="UP000194141">
    <property type="component" value="Unassembled WGS sequence"/>
</dbReference>
<dbReference type="AlphaFoldDB" id="A0A1X4Y046"/>
<organism evidence="5 6">
    <name type="scientific">Desulfurella amilsii</name>
    <dbReference type="NCBI Taxonomy" id="1562698"/>
    <lineage>
        <taxon>Bacteria</taxon>
        <taxon>Pseudomonadati</taxon>
        <taxon>Campylobacterota</taxon>
        <taxon>Desulfurellia</taxon>
        <taxon>Desulfurellales</taxon>
        <taxon>Desulfurellaceae</taxon>
        <taxon>Desulfurella</taxon>
    </lineage>
</organism>
<dbReference type="EC" id="4.2.1.151" evidence="4"/>
<evidence type="ECO:0000256" key="2">
    <source>
        <dbReference type="ARBA" id="ARBA00022428"/>
    </source>
</evidence>
<gene>
    <name evidence="4" type="primary">mqnA</name>
    <name evidence="5" type="ORF">DESAMIL20_264</name>
</gene>
<proteinExistence type="inferred from homology"/>
<evidence type="ECO:0000313" key="5">
    <source>
        <dbReference type="EMBL" id="OSS43156.1"/>
    </source>
</evidence>
<keyword evidence="6" id="KW-1185">Reference proteome</keyword>
<dbReference type="InterPro" id="IPR030868">
    <property type="entry name" value="MqnA"/>
</dbReference>
<comment type="caution">
    <text evidence="5">The sequence shown here is derived from an EMBL/GenBank/DDBJ whole genome shotgun (WGS) entry which is preliminary data.</text>
</comment>
<dbReference type="PANTHER" id="PTHR37690">
    <property type="entry name" value="CHORISMATE DEHYDRATASE"/>
    <property type="match status" value="1"/>
</dbReference>
<protein>
    <recommendedName>
        <fullName evidence="4">Chorismate dehydratase</fullName>
        <ecNumber evidence="4">4.2.1.151</ecNumber>
    </recommendedName>
    <alternativeName>
        <fullName evidence="4">Menaquinone biosynthetic enzyme MqnA</fullName>
    </alternativeName>
</protein>
<dbReference type="OrthoDB" id="9810112at2"/>
<dbReference type="SUPFAM" id="SSF53850">
    <property type="entry name" value="Periplasmic binding protein-like II"/>
    <property type="match status" value="1"/>
</dbReference>
<dbReference type="CDD" id="cd13634">
    <property type="entry name" value="PBP2_Sco4506"/>
    <property type="match status" value="1"/>
</dbReference>
<dbReference type="GO" id="GO:0009234">
    <property type="term" value="P:menaquinone biosynthetic process"/>
    <property type="evidence" value="ECO:0007669"/>
    <property type="project" value="UniProtKB-UniRule"/>
</dbReference>
<evidence type="ECO:0000256" key="1">
    <source>
        <dbReference type="ARBA" id="ARBA00004863"/>
    </source>
</evidence>
<dbReference type="STRING" id="1562698.DESAMIL20_264"/>
<evidence type="ECO:0000256" key="4">
    <source>
        <dbReference type="HAMAP-Rule" id="MF_00995"/>
    </source>
</evidence>
<name>A0A1X4Y046_9BACT</name>
<comment type="catalytic activity">
    <reaction evidence="4">
        <text>chorismate = 3-[(1-carboxyvinyl)-oxy]benzoate + H2O</text>
        <dbReference type="Rhea" id="RHEA:40051"/>
        <dbReference type="ChEBI" id="CHEBI:15377"/>
        <dbReference type="ChEBI" id="CHEBI:29748"/>
        <dbReference type="ChEBI" id="CHEBI:76981"/>
        <dbReference type="EC" id="4.2.1.151"/>
    </reaction>
</comment>
<evidence type="ECO:0000256" key="3">
    <source>
        <dbReference type="ARBA" id="ARBA00023239"/>
    </source>
</evidence>
<sequence>MKVVLVDFLNAYPLYFALVNKIIDNDIEFIRKMPSVCAKMLYEKQVDVGIAPSIEYAKSDHYIIPNVCISSDYKVKSVALFLKKPLNKVKTVKLDKNSNTSVALTKILFAYKYKIGVEYTEDKADCELVIGDNALYRIEHTDEQVIDLAYEWMEFSGYPFVFALWIANKKIPTHYTDLFLKAKNWGINHLETIAEAFCDTHNYDYNKAYDYLKNNLSYDLGENKIKSLEIFFEYAYKLNLTSKKSNLHFLNE</sequence>
<evidence type="ECO:0000313" key="6">
    <source>
        <dbReference type="Proteomes" id="UP000194141"/>
    </source>
</evidence>
<dbReference type="HAMAP" id="MF_00995">
    <property type="entry name" value="MqnA"/>
    <property type="match status" value="1"/>
</dbReference>
<comment type="function">
    <text evidence="4">Catalyzes the dehydration of chorismate into 3-[(1-carboxyvinyl)oxy]benzoate, a step in the biosynthesis of menaquinone (MK, vitamin K2).</text>
</comment>
<comment type="similarity">
    <text evidence="4">Belongs to the MqnA/MqnD family. MqnA subfamily.</text>
</comment>
<reference evidence="5 6" key="1">
    <citation type="journal article" date="2017" name="Front. Microbiol.">
        <title>Genome Sequence of Desulfurella amilsii Strain TR1 and Comparative Genomics of Desulfurellaceae Family.</title>
        <authorList>
            <person name="Florentino A.P."/>
            <person name="Stams A.J."/>
            <person name="Sanchez-Andrea I."/>
        </authorList>
    </citation>
    <scope>NUCLEOTIDE SEQUENCE [LARGE SCALE GENOMIC DNA]</scope>
    <source>
        <strain evidence="5 6">TR1</strain>
    </source>
</reference>
<keyword evidence="3 4" id="KW-0456">Lyase</keyword>
<dbReference type="PANTHER" id="PTHR37690:SF1">
    <property type="entry name" value="CHORISMATE DEHYDRATASE"/>
    <property type="match status" value="1"/>
</dbReference>
<dbReference type="InterPro" id="IPR003773">
    <property type="entry name" value="Menaquinone_biosynth"/>
</dbReference>
<dbReference type="Gene3D" id="3.40.190.10">
    <property type="entry name" value="Periplasmic binding protein-like II"/>
    <property type="match status" value="2"/>
</dbReference>
<accession>A0A1X4Y046</accession>
<dbReference type="UniPathway" id="UPA00079"/>
<dbReference type="Pfam" id="PF02621">
    <property type="entry name" value="VitK2_biosynth"/>
    <property type="match status" value="1"/>
</dbReference>
<comment type="pathway">
    <text evidence="1 4">Quinol/quinone metabolism; menaquinone biosynthesis.</text>
</comment>
<keyword evidence="2 4" id="KW-0474">Menaquinone biosynthesis</keyword>
<dbReference type="GO" id="GO:0016836">
    <property type="term" value="F:hydro-lyase activity"/>
    <property type="evidence" value="ECO:0007669"/>
    <property type="project" value="UniProtKB-UniRule"/>
</dbReference>